<proteinExistence type="predicted"/>
<reference evidence="2 3" key="1">
    <citation type="journal article" date="2014" name="Genome Announc.">
        <title>Draft Genome Sequences of Two Isolates of the Roseobacter Group, Sulfitobacter sp. Strains 3SOLIMAR09 and 1FIGIMAR09, from Harbors of Mallorca Island (Mediterranean Sea).</title>
        <authorList>
            <person name="Mas-Llado M."/>
            <person name="Pina-Villalonga J.M."/>
            <person name="Brunet-Galmes I."/>
            <person name="Nogales B."/>
            <person name="Bosch R."/>
        </authorList>
    </citation>
    <scope>NUCLEOTIDE SEQUENCE [LARGE SCALE GENOMIC DNA]</scope>
    <source>
        <strain evidence="2 3">1FIGIMAR09</strain>
    </source>
</reference>
<evidence type="ECO:0000259" key="1">
    <source>
        <dbReference type="SMART" id="SM00871"/>
    </source>
</evidence>
<organism evidence="2 3">
    <name type="scientific">Sulfitobacter mediterraneus</name>
    <dbReference type="NCBI Taxonomy" id="83219"/>
    <lineage>
        <taxon>Bacteria</taxon>
        <taxon>Pseudomonadati</taxon>
        <taxon>Pseudomonadota</taxon>
        <taxon>Alphaproteobacteria</taxon>
        <taxon>Rhodobacterales</taxon>
        <taxon>Roseobacteraceae</taxon>
        <taxon>Sulfitobacter</taxon>
    </lineage>
</organism>
<dbReference type="STRING" id="83219.PM02_04055"/>
<dbReference type="eggNOG" id="COG3708">
    <property type="taxonomic scope" value="Bacteria"/>
</dbReference>
<dbReference type="SUPFAM" id="SSF55136">
    <property type="entry name" value="Probable bacterial effector-binding domain"/>
    <property type="match status" value="1"/>
</dbReference>
<sequence length="161" mass="17917">MMKTDAKPVELTTGEARTLVGMAGSFTADTRSEIPKLWQAFFAASPDIAEAVPDTMYGVSFSHDEKGGFRYGVGLEVASVPDQLPEGFCEMHLSEGLYALRRVFGPMTDLPGQMDWMFCDWLPGSEYKLREGAVFERYGPDERNSPDAMAYELWLPVTAKE</sequence>
<dbReference type="InterPro" id="IPR029442">
    <property type="entry name" value="GyrI-like"/>
</dbReference>
<feature type="domain" description="AraC effector-binding" evidence="1">
    <location>
        <begin position="7"/>
        <end position="158"/>
    </location>
</feature>
<evidence type="ECO:0000313" key="3">
    <source>
        <dbReference type="Proteomes" id="UP000027337"/>
    </source>
</evidence>
<dbReference type="InterPro" id="IPR011256">
    <property type="entry name" value="Reg_factor_effector_dom_sf"/>
</dbReference>
<dbReference type="AlphaFoldDB" id="A0A061SXB5"/>
<accession>A0A061SXB5</accession>
<dbReference type="SMART" id="SM00871">
    <property type="entry name" value="AraC_E_bind"/>
    <property type="match status" value="1"/>
</dbReference>
<comment type="caution">
    <text evidence="2">The sequence shown here is derived from an EMBL/GenBank/DDBJ whole genome shotgun (WGS) entry which is preliminary data.</text>
</comment>
<protein>
    <recommendedName>
        <fullName evidence="1">AraC effector-binding domain-containing protein</fullName>
    </recommendedName>
</protein>
<dbReference type="InterPro" id="IPR010499">
    <property type="entry name" value="AraC_E-bd"/>
</dbReference>
<keyword evidence="3" id="KW-1185">Reference proteome</keyword>
<dbReference type="EMBL" id="JEMU01000002">
    <property type="protein sequence ID" value="KAJ04649.1"/>
    <property type="molecule type" value="Genomic_DNA"/>
</dbReference>
<evidence type="ECO:0000313" key="2">
    <source>
        <dbReference type="EMBL" id="KAJ04649.1"/>
    </source>
</evidence>
<gene>
    <name evidence="2" type="ORF">PM02_04055</name>
</gene>
<dbReference type="Proteomes" id="UP000027337">
    <property type="component" value="Unassembled WGS sequence"/>
</dbReference>
<dbReference type="Gene3D" id="3.20.80.10">
    <property type="entry name" value="Regulatory factor, effector binding domain"/>
    <property type="match status" value="1"/>
</dbReference>
<name>A0A061SXB5_9RHOB</name>
<dbReference type="Pfam" id="PF06445">
    <property type="entry name" value="GyrI-like"/>
    <property type="match status" value="1"/>
</dbReference>